<name>A0ACA9KTK3_9GLOM</name>
<organism evidence="1 2">
    <name type="scientific">Dentiscutata heterogama</name>
    <dbReference type="NCBI Taxonomy" id="1316150"/>
    <lineage>
        <taxon>Eukaryota</taxon>
        <taxon>Fungi</taxon>
        <taxon>Fungi incertae sedis</taxon>
        <taxon>Mucoromycota</taxon>
        <taxon>Glomeromycotina</taxon>
        <taxon>Glomeromycetes</taxon>
        <taxon>Diversisporales</taxon>
        <taxon>Gigasporaceae</taxon>
        <taxon>Dentiscutata</taxon>
    </lineage>
</organism>
<gene>
    <name evidence="1" type="ORF">DHETER_LOCUS2489</name>
</gene>
<keyword evidence="2" id="KW-1185">Reference proteome</keyword>
<reference evidence="1" key="1">
    <citation type="submission" date="2021-06" db="EMBL/GenBank/DDBJ databases">
        <authorList>
            <person name="Kallberg Y."/>
            <person name="Tangrot J."/>
            <person name="Rosling A."/>
        </authorList>
    </citation>
    <scope>NUCLEOTIDE SEQUENCE</scope>
    <source>
        <strain evidence="1">IL203A</strain>
    </source>
</reference>
<evidence type="ECO:0000313" key="2">
    <source>
        <dbReference type="Proteomes" id="UP000789702"/>
    </source>
</evidence>
<accession>A0ACA9KTK3</accession>
<evidence type="ECO:0000313" key="1">
    <source>
        <dbReference type="EMBL" id="CAG8489408.1"/>
    </source>
</evidence>
<comment type="caution">
    <text evidence="1">The sequence shown here is derived from an EMBL/GenBank/DDBJ whole genome shotgun (WGS) entry which is preliminary data.</text>
</comment>
<dbReference type="EMBL" id="CAJVPU010001826">
    <property type="protein sequence ID" value="CAG8489408.1"/>
    <property type="molecule type" value="Genomic_DNA"/>
</dbReference>
<sequence>MSISTRRRFNNHNSSILLPLPRTVGGSRRRRGRLTPRNSHNGSILLSPPRTVRRPRRRRGRPTPRMATTPPTPPIPPTLPPMEYTAYSYFLLHGGHFNEFED</sequence>
<protein>
    <submittedName>
        <fullName evidence="1">12727_t:CDS:1</fullName>
    </submittedName>
</protein>
<proteinExistence type="predicted"/>
<dbReference type="Proteomes" id="UP000789702">
    <property type="component" value="Unassembled WGS sequence"/>
</dbReference>